<dbReference type="AlphaFoldDB" id="A0A6F8T2Z7"/>
<accession>A0A6F8T2Z7</accession>
<keyword evidence="1" id="KW-1133">Transmembrane helix</keyword>
<protein>
    <submittedName>
        <fullName evidence="2">Uncharacterized protein</fullName>
    </submittedName>
</protein>
<reference evidence="2" key="1">
    <citation type="journal article" date="2020" name="Microbiol. Resour. Announc.">
        <title>Complete Genome Sequence of Novel Psychrotolerant Legionella Strain TUM19329, Isolated from Antarctic Lake Sediment.</title>
        <authorList>
            <person name="Shimada S."/>
            <person name="Nakai R."/>
            <person name="Aoki K."/>
            <person name="Shimoeda N."/>
            <person name="Ohno G."/>
            <person name="Miyazaki Y."/>
            <person name="Kudoh S."/>
            <person name="Imura S."/>
            <person name="Watanabe K."/>
            <person name="Ishii Y."/>
            <person name="Tateda K."/>
        </authorList>
    </citation>
    <scope>NUCLEOTIDE SEQUENCE [LARGE SCALE GENOMIC DNA]</scope>
    <source>
        <strain evidence="2">TUM19329</strain>
    </source>
</reference>
<evidence type="ECO:0000313" key="2">
    <source>
        <dbReference type="EMBL" id="BCA94841.1"/>
    </source>
</evidence>
<name>A0A6F8T2Z7_9GAMM</name>
<dbReference type="RefSeq" id="WP_173236609.1">
    <property type="nucleotide sequence ID" value="NZ_AP022839.1"/>
</dbReference>
<keyword evidence="1" id="KW-0472">Membrane</keyword>
<gene>
    <name evidence="2" type="ORF">TUM19329_12020</name>
</gene>
<keyword evidence="3" id="KW-1185">Reference proteome</keyword>
<keyword evidence="1" id="KW-0812">Transmembrane</keyword>
<sequence>MDENEELLQPASKNGVFYGTISFLATSIAAYAMIRKGNYRAALLLYRHSGGGGLNFYKQQENGQLKRSFAIDYHHFWDHTTKQSAWKLHYHRGENANQIKKHRPYEGGW</sequence>
<feature type="transmembrane region" description="Helical" evidence="1">
    <location>
        <begin position="15"/>
        <end position="34"/>
    </location>
</feature>
<proteinExistence type="predicted"/>
<dbReference type="KEGG" id="lant:TUM19329_12020"/>
<evidence type="ECO:0000313" key="3">
    <source>
        <dbReference type="Proteomes" id="UP000502894"/>
    </source>
</evidence>
<evidence type="ECO:0000256" key="1">
    <source>
        <dbReference type="SAM" id="Phobius"/>
    </source>
</evidence>
<dbReference type="EMBL" id="AP022839">
    <property type="protein sequence ID" value="BCA94841.1"/>
    <property type="molecule type" value="Genomic_DNA"/>
</dbReference>
<organism evidence="2 3">
    <name type="scientific">Legionella antarctica</name>
    <dbReference type="NCBI Taxonomy" id="2708020"/>
    <lineage>
        <taxon>Bacteria</taxon>
        <taxon>Pseudomonadati</taxon>
        <taxon>Pseudomonadota</taxon>
        <taxon>Gammaproteobacteria</taxon>
        <taxon>Legionellales</taxon>
        <taxon>Legionellaceae</taxon>
        <taxon>Legionella</taxon>
    </lineage>
</organism>
<dbReference type="Proteomes" id="UP000502894">
    <property type="component" value="Chromosome"/>
</dbReference>